<sequence>MDWSQLTGALIGLVGVPLGIVLGELLRRRQRAEQFAAAIFAKRLEAYDTLINILFESHRIANEVIDNPELSAAERHELISAAIMPIAEHTTRSVLYIDEELGAHCTALFMGVEDLRDLIESERQARLAQFRRDWRETRRMILEDSGVIKVNRLFRDINRPTISSPVIERIRELRREQDNET</sequence>
<dbReference type="EMBL" id="NWUF01000012">
    <property type="protein sequence ID" value="PCE41763.1"/>
    <property type="molecule type" value="Genomic_DNA"/>
</dbReference>
<comment type="caution">
    <text evidence="2">The sequence shown here is derived from an EMBL/GenBank/DDBJ whole genome shotgun (WGS) entry which is preliminary data.</text>
</comment>
<keyword evidence="3" id="KW-1185">Reference proteome</keyword>
<dbReference type="Proteomes" id="UP000218934">
    <property type="component" value="Unassembled WGS sequence"/>
</dbReference>
<keyword evidence="1" id="KW-0472">Membrane</keyword>
<dbReference type="KEGG" id="rdi:CMV14_19135"/>
<feature type="transmembrane region" description="Helical" evidence="1">
    <location>
        <begin position="6"/>
        <end position="26"/>
    </location>
</feature>
<evidence type="ECO:0000313" key="2">
    <source>
        <dbReference type="EMBL" id="PCE41763.1"/>
    </source>
</evidence>
<gene>
    <name evidence="2" type="ORF">COO09_13475</name>
</gene>
<evidence type="ECO:0000256" key="1">
    <source>
        <dbReference type="SAM" id="Phobius"/>
    </source>
</evidence>
<reference evidence="2 3" key="1">
    <citation type="submission" date="2017-09" db="EMBL/GenBank/DDBJ databases">
        <title>The Catabolism of 3,6-Dichlorosalicylic acid is Initiated by the Cytochrome P450 Monooxygenase DsmABC in Rhizorhabdus dicambivorans Ndbn-20.</title>
        <authorList>
            <person name="Na L."/>
        </authorList>
    </citation>
    <scope>NUCLEOTIDE SEQUENCE [LARGE SCALE GENOMIC DNA]</scope>
    <source>
        <strain evidence="2 3">Ndbn-20m</strain>
    </source>
</reference>
<dbReference type="OrthoDB" id="7596757at2"/>
<dbReference type="RefSeq" id="WP_066961267.1">
    <property type="nucleotide sequence ID" value="NZ_CP023449.1"/>
</dbReference>
<keyword evidence="1" id="KW-0812">Transmembrane</keyword>
<keyword evidence="1" id="KW-1133">Transmembrane helix</keyword>
<name>A0A2A4FTN4_9SPHN</name>
<evidence type="ECO:0000313" key="3">
    <source>
        <dbReference type="Proteomes" id="UP000218934"/>
    </source>
</evidence>
<organism evidence="2 3">
    <name type="scientific">Rhizorhabdus dicambivorans</name>
    <dbReference type="NCBI Taxonomy" id="1850238"/>
    <lineage>
        <taxon>Bacteria</taxon>
        <taxon>Pseudomonadati</taxon>
        <taxon>Pseudomonadota</taxon>
        <taxon>Alphaproteobacteria</taxon>
        <taxon>Sphingomonadales</taxon>
        <taxon>Sphingomonadaceae</taxon>
        <taxon>Rhizorhabdus</taxon>
    </lineage>
</organism>
<proteinExistence type="predicted"/>
<dbReference type="AlphaFoldDB" id="A0A2A4FTN4"/>
<protein>
    <submittedName>
        <fullName evidence="2">Uncharacterized protein</fullName>
    </submittedName>
</protein>
<accession>A0A2A4FTN4</accession>